<dbReference type="InterPro" id="IPR051052">
    <property type="entry name" value="Diverse_substrate_MTase"/>
</dbReference>
<reference evidence="5" key="2">
    <citation type="submission" date="2023-01" db="EMBL/GenBank/DDBJ databases">
        <title>Draft genome sequence of Maritalea porphyrae strain NBRC 107169.</title>
        <authorList>
            <person name="Sun Q."/>
            <person name="Mori K."/>
        </authorList>
    </citation>
    <scope>NUCLEOTIDE SEQUENCE</scope>
    <source>
        <strain evidence="5">NBRC 107169</strain>
    </source>
</reference>
<keyword evidence="2" id="KW-0489">Methyltransferase</keyword>
<dbReference type="RefSeq" id="WP_284363573.1">
    <property type="nucleotide sequence ID" value="NZ_BSNI01000002.1"/>
</dbReference>
<sequence>MSDVHDSAAKGYQSAADKYQRGRPDYAVQTLDWLLEDLAIAPQSSVVDLGAGTGKFTKRLCELSDQVIAVEPVDAMRETLAQNLPQVRALRGTATSIPLENDSVDVLVCAQSFHWFASDESVAEIHRVLKPGGLFGLIWNVRKARGDWVDQLTRIVSQYEGDAPRYSTGAWRKPFPARGFGPLQEKSFPHAHIGDPEDVIINRFMSVSFIAAQDEATRSDIEGQIRKLIITHPELKGQAEVSFPYATECFWCVKEV</sequence>
<protein>
    <recommendedName>
        <fullName evidence="4">Methyltransferase type 11 domain-containing protein</fullName>
    </recommendedName>
</protein>
<keyword evidence="3" id="KW-0808">Transferase</keyword>
<evidence type="ECO:0000256" key="2">
    <source>
        <dbReference type="ARBA" id="ARBA00022603"/>
    </source>
</evidence>
<evidence type="ECO:0000256" key="3">
    <source>
        <dbReference type="ARBA" id="ARBA00022679"/>
    </source>
</evidence>
<evidence type="ECO:0000313" key="6">
    <source>
        <dbReference type="Proteomes" id="UP001161405"/>
    </source>
</evidence>
<dbReference type="PANTHER" id="PTHR44942">
    <property type="entry name" value="METHYLTRANSF_11 DOMAIN-CONTAINING PROTEIN"/>
    <property type="match status" value="1"/>
</dbReference>
<dbReference type="Gene3D" id="3.40.50.150">
    <property type="entry name" value="Vaccinia Virus protein VP39"/>
    <property type="match status" value="1"/>
</dbReference>
<dbReference type="InterPro" id="IPR029063">
    <property type="entry name" value="SAM-dependent_MTases_sf"/>
</dbReference>
<comment type="similarity">
    <text evidence="1">Belongs to the methyltransferase superfamily.</text>
</comment>
<comment type="caution">
    <text evidence="5">The sequence shown here is derived from an EMBL/GenBank/DDBJ whole genome shotgun (WGS) entry which is preliminary data.</text>
</comment>
<dbReference type="InterPro" id="IPR013216">
    <property type="entry name" value="Methyltransf_11"/>
</dbReference>
<keyword evidence="6" id="KW-1185">Reference proteome</keyword>
<name>A0ABQ5URB7_9HYPH</name>
<dbReference type="PANTHER" id="PTHR44942:SF4">
    <property type="entry name" value="METHYLTRANSFERASE TYPE 11 DOMAIN-CONTAINING PROTEIN"/>
    <property type="match status" value="1"/>
</dbReference>
<accession>A0ABQ5URB7</accession>
<dbReference type="Pfam" id="PF08241">
    <property type="entry name" value="Methyltransf_11"/>
    <property type="match status" value="1"/>
</dbReference>
<reference evidence="5" key="1">
    <citation type="journal article" date="2014" name="Int. J. Syst. Evol. Microbiol.">
        <title>Complete genome of a new Firmicutes species belonging to the dominant human colonic microbiota ('Ruminococcus bicirculans') reveals two chromosomes and a selective capacity to utilize plant glucans.</title>
        <authorList>
            <consortium name="NISC Comparative Sequencing Program"/>
            <person name="Wegmann U."/>
            <person name="Louis P."/>
            <person name="Goesmann A."/>
            <person name="Henrissat B."/>
            <person name="Duncan S.H."/>
            <person name="Flint H.J."/>
        </authorList>
    </citation>
    <scope>NUCLEOTIDE SEQUENCE</scope>
    <source>
        <strain evidence="5">NBRC 107169</strain>
    </source>
</reference>
<dbReference type="CDD" id="cd02440">
    <property type="entry name" value="AdoMet_MTases"/>
    <property type="match status" value="1"/>
</dbReference>
<dbReference type="EMBL" id="BSNI01000002">
    <property type="protein sequence ID" value="GLQ17424.1"/>
    <property type="molecule type" value="Genomic_DNA"/>
</dbReference>
<evidence type="ECO:0000259" key="4">
    <source>
        <dbReference type="Pfam" id="PF08241"/>
    </source>
</evidence>
<organism evidence="5 6">
    <name type="scientific">Maritalea porphyrae</name>
    <dbReference type="NCBI Taxonomy" id="880732"/>
    <lineage>
        <taxon>Bacteria</taxon>
        <taxon>Pseudomonadati</taxon>
        <taxon>Pseudomonadota</taxon>
        <taxon>Alphaproteobacteria</taxon>
        <taxon>Hyphomicrobiales</taxon>
        <taxon>Devosiaceae</taxon>
        <taxon>Maritalea</taxon>
    </lineage>
</organism>
<evidence type="ECO:0000313" key="5">
    <source>
        <dbReference type="EMBL" id="GLQ17424.1"/>
    </source>
</evidence>
<evidence type="ECO:0000256" key="1">
    <source>
        <dbReference type="ARBA" id="ARBA00008361"/>
    </source>
</evidence>
<dbReference type="SUPFAM" id="SSF53335">
    <property type="entry name" value="S-adenosyl-L-methionine-dependent methyltransferases"/>
    <property type="match status" value="1"/>
</dbReference>
<proteinExistence type="inferred from homology"/>
<dbReference type="Proteomes" id="UP001161405">
    <property type="component" value="Unassembled WGS sequence"/>
</dbReference>
<feature type="domain" description="Methyltransferase type 11" evidence="4">
    <location>
        <begin position="47"/>
        <end position="135"/>
    </location>
</feature>
<gene>
    <name evidence="5" type="ORF">GCM10007879_16730</name>
</gene>